<sequence length="353" mass="38914">MKKKYIIQLIALVIALISLNGCKKNRSNETEQPIPQDSVKISGLIPAQTTTGSEFIINGSGFDPVASNNIVKIGNIALTIKQATTTSLLVNTPANWAFDNISVTTGSMNATTVYKYHIVENPYKTLRLKSCLEGKSDLFEFIYNTNNQATIKNTKFINPINGLTFSVGQTNYSYNGRGFLNKEVYTPLNSNLQTITEYFYTDDNLTSDKVYNFNTDNSSITNLSTHTYLTVGKQLISKVTKDSNGNQVSSENYEYAIIEDVPQVVKITNFVSGGISKATYIQHPILFDPSALLIPGAPRPALFLASSATFTDPSIKNYTIATIFPSIQIAPSVRYQYAGGLSNVITYTYENKQ</sequence>
<protein>
    <recommendedName>
        <fullName evidence="1">IPT/TIG domain-containing protein</fullName>
    </recommendedName>
</protein>
<name>A0A1G9X453_9SPHI</name>
<dbReference type="SUPFAM" id="SSF81296">
    <property type="entry name" value="E set domains"/>
    <property type="match status" value="1"/>
</dbReference>
<dbReference type="Gene3D" id="2.60.40.10">
    <property type="entry name" value="Immunoglobulins"/>
    <property type="match status" value="1"/>
</dbReference>
<accession>A0A1G9X453</accession>
<proteinExistence type="predicted"/>
<evidence type="ECO:0000259" key="1">
    <source>
        <dbReference type="Pfam" id="PF01833"/>
    </source>
</evidence>
<gene>
    <name evidence="2" type="ORF">SAMN05421820_105372</name>
</gene>
<organism evidence="2 3">
    <name type="scientific">Pedobacter steynii</name>
    <dbReference type="NCBI Taxonomy" id="430522"/>
    <lineage>
        <taxon>Bacteria</taxon>
        <taxon>Pseudomonadati</taxon>
        <taxon>Bacteroidota</taxon>
        <taxon>Sphingobacteriia</taxon>
        <taxon>Sphingobacteriales</taxon>
        <taxon>Sphingobacteriaceae</taxon>
        <taxon>Pedobacter</taxon>
    </lineage>
</organism>
<keyword evidence="3" id="KW-1185">Reference proteome</keyword>
<dbReference type="Pfam" id="PF01833">
    <property type="entry name" value="TIG"/>
    <property type="match status" value="1"/>
</dbReference>
<dbReference type="InterPro" id="IPR013783">
    <property type="entry name" value="Ig-like_fold"/>
</dbReference>
<dbReference type="OrthoDB" id="1110382at2"/>
<dbReference type="Proteomes" id="UP000183200">
    <property type="component" value="Unassembled WGS sequence"/>
</dbReference>
<dbReference type="InterPro" id="IPR014756">
    <property type="entry name" value="Ig_E-set"/>
</dbReference>
<evidence type="ECO:0000313" key="3">
    <source>
        <dbReference type="Proteomes" id="UP000183200"/>
    </source>
</evidence>
<feature type="domain" description="IPT/TIG" evidence="1">
    <location>
        <begin position="41"/>
        <end position="112"/>
    </location>
</feature>
<dbReference type="RefSeq" id="WP_074608669.1">
    <property type="nucleotide sequence ID" value="NZ_FNGY01000005.1"/>
</dbReference>
<dbReference type="AlphaFoldDB" id="A0A1G9X453"/>
<dbReference type="InterPro" id="IPR002909">
    <property type="entry name" value="IPT_dom"/>
</dbReference>
<dbReference type="EMBL" id="FNGY01000005">
    <property type="protein sequence ID" value="SDM91554.1"/>
    <property type="molecule type" value="Genomic_DNA"/>
</dbReference>
<evidence type="ECO:0000313" key="2">
    <source>
        <dbReference type="EMBL" id="SDM91554.1"/>
    </source>
</evidence>
<reference evidence="3" key="1">
    <citation type="submission" date="2016-10" db="EMBL/GenBank/DDBJ databases">
        <authorList>
            <person name="Varghese N."/>
            <person name="Submissions S."/>
        </authorList>
    </citation>
    <scope>NUCLEOTIDE SEQUENCE [LARGE SCALE GENOMIC DNA]</scope>
    <source>
        <strain evidence="3">DSM 19110</strain>
    </source>
</reference>